<sequence>MIQHGVRAIESKNKQKETNTLEEIQPYPATQMSNAWPSSWLTRFHSLLWKSNRVLRAPWVTNDYVGQNGFHRRGFVYTGLLLVYSALSLYVMGSSNKSKTHKTSGSINTLL</sequence>
<evidence type="ECO:0000313" key="3">
    <source>
        <dbReference type="EMBL" id="KAG8456800.1"/>
    </source>
</evidence>
<evidence type="ECO:0000313" key="4">
    <source>
        <dbReference type="Proteomes" id="UP000812440"/>
    </source>
</evidence>
<comment type="caution">
    <text evidence="3">The sequence shown here is derived from an EMBL/GenBank/DDBJ whole genome shotgun (WGS) entry which is preliminary data.</text>
</comment>
<dbReference type="AlphaFoldDB" id="A0A8T2KMZ5"/>
<evidence type="ECO:0000256" key="1">
    <source>
        <dbReference type="SAM" id="MobiDB-lite"/>
    </source>
</evidence>
<keyword evidence="2" id="KW-0812">Transmembrane</keyword>
<protein>
    <submittedName>
        <fullName evidence="3">Uncharacterized protein</fullName>
    </submittedName>
</protein>
<keyword evidence="2" id="KW-0472">Membrane</keyword>
<name>A0A8T2KMZ5_9PIPI</name>
<keyword evidence="4" id="KW-1185">Reference proteome</keyword>
<gene>
    <name evidence="3" type="ORF">GDO86_002548</name>
</gene>
<proteinExistence type="predicted"/>
<accession>A0A8T2KMZ5</accession>
<keyword evidence="2" id="KW-1133">Transmembrane helix</keyword>
<feature type="region of interest" description="Disordered" evidence="1">
    <location>
        <begin position="1"/>
        <end position="26"/>
    </location>
</feature>
<evidence type="ECO:0000256" key="2">
    <source>
        <dbReference type="SAM" id="Phobius"/>
    </source>
</evidence>
<dbReference type="EMBL" id="JAACNH010000001">
    <property type="protein sequence ID" value="KAG8456800.1"/>
    <property type="molecule type" value="Genomic_DNA"/>
</dbReference>
<feature type="transmembrane region" description="Helical" evidence="2">
    <location>
        <begin position="74"/>
        <end position="92"/>
    </location>
</feature>
<dbReference type="Proteomes" id="UP000812440">
    <property type="component" value="Chromosome 1"/>
</dbReference>
<reference evidence="3" key="1">
    <citation type="thesis" date="2020" institute="ProQuest LLC" country="789 East Eisenhower Parkway, Ann Arbor, MI, USA">
        <title>Comparative Genomics and Chromosome Evolution.</title>
        <authorList>
            <person name="Mudd A.B."/>
        </authorList>
    </citation>
    <scope>NUCLEOTIDE SEQUENCE</scope>
    <source>
        <strain evidence="3">Female2</strain>
        <tissue evidence="3">Blood</tissue>
    </source>
</reference>
<organism evidence="3 4">
    <name type="scientific">Hymenochirus boettgeri</name>
    <name type="common">Congo dwarf clawed frog</name>
    <dbReference type="NCBI Taxonomy" id="247094"/>
    <lineage>
        <taxon>Eukaryota</taxon>
        <taxon>Metazoa</taxon>
        <taxon>Chordata</taxon>
        <taxon>Craniata</taxon>
        <taxon>Vertebrata</taxon>
        <taxon>Euteleostomi</taxon>
        <taxon>Amphibia</taxon>
        <taxon>Batrachia</taxon>
        <taxon>Anura</taxon>
        <taxon>Pipoidea</taxon>
        <taxon>Pipidae</taxon>
        <taxon>Pipinae</taxon>
        <taxon>Hymenochirus</taxon>
    </lineage>
</organism>
<feature type="compositionally biased region" description="Basic and acidic residues" evidence="1">
    <location>
        <begin position="7"/>
        <end position="19"/>
    </location>
</feature>